<evidence type="ECO:0000256" key="7">
    <source>
        <dbReference type="SAM" id="SignalP"/>
    </source>
</evidence>
<dbReference type="Pfam" id="PF04347">
    <property type="entry name" value="FliO"/>
    <property type="match status" value="1"/>
</dbReference>
<keyword evidence="7" id="KW-0732">Signal</keyword>
<keyword evidence="1 5" id="KW-1003">Cell membrane</keyword>
<dbReference type="InterPro" id="IPR022781">
    <property type="entry name" value="Flagellar_biosynth_FliO"/>
</dbReference>
<evidence type="ECO:0000313" key="8">
    <source>
        <dbReference type="EMBL" id="MFC5712135.1"/>
    </source>
</evidence>
<feature type="compositionally biased region" description="Basic and acidic residues" evidence="6">
    <location>
        <begin position="193"/>
        <end position="211"/>
    </location>
</feature>
<dbReference type="NCBIfam" id="TIGR03500">
    <property type="entry name" value="FliO_TIGR"/>
    <property type="match status" value="1"/>
</dbReference>
<comment type="similarity">
    <text evidence="5">Belongs to the FliO/MopB family.</text>
</comment>
<feature type="region of interest" description="Disordered" evidence="6">
    <location>
        <begin position="192"/>
        <end position="211"/>
    </location>
</feature>
<evidence type="ECO:0000313" key="9">
    <source>
        <dbReference type="Proteomes" id="UP001596142"/>
    </source>
</evidence>
<name>A0ABW0YIG3_9BACI</name>
<evidence type="ECO:0000256" key="6">
    <source>
        <dbReference type="SAM" id="MobiDB-lite"/>
    </source>
</evidence>
<feature type="chain" id="PRO_5045889223" description="Flagellar protein" evidence="7">
    <location>
        <begin position="27"/>
        <end position="211"/>
    </location>
</feature>
<keyword evidence="8" id="KW-0282">Flagellum</keyword>
<evidence type="ECO:0000256" key="2">
    <source>
        <dbReference type="ARBA" id="ARBA00022692"/>
    </source>
</evidence>
<sequence>MKNFFGLLIMICFLLIYFMPPGSVFAESSENGTVNDWLQNQEEEGSLSDASSDNEPVLAERNPFLMFAQMIGALLFVIGLMYMLLKFISKKTKSYHSARTLQNIGGVPLGNHKSVQLVKVGNRLLVVGVGDSIHLLKEIKNEEEIQEILNNEDGQNDEAMEKATDWLQTKILRKKQDDDNVKPFQSLLNSRLGELKEAREQAGRREKEREQ</sequence>
<dbReference type="RefSeq" id="WP_385939188.1">
    <property type="nucleotide sequence ID" value="NZ_JBHSOZ010000003.1"/>
</dbReference>
<feature type="transmembrane region" description="Helical" evidence="5">
    <location>
        <begin position="64"/>
        <end position="85"/>
    </location>
</feature>
<keyword evidence="3 5" id="KW-1133">Transmembrane helix</keyword>
<evidence type="ECO:0000256" key="1">
    <source>
        <dbReference type="ARBA" id="ARBA00022475"/>
    </source>
</evidence>
<dbReference type="Proteomes" id="UP001596142">
    <property type="component" value="Unassembled WGS sequence"/>
</dbReference>
<evidence type="ECO:0000256" key="4">
    <source>
        <dbReference type="ARBA" id="ARBA00023136"/>
    </source>
</evidence>
<organism evidence="8 9">
    <name type="scientific">Thalassorhabdus alkalitolerans</name>
    <dbReference type="NCBI Taxonomy" id="2282697"/>
    <lineage>
        <taxon>Bacteria</taxon>
        <taxon>Bacillati</taxon>
        <taxon>Bacillota</taxon>
        <taxon>Bacilli</taxon>
        <taxon>Bacillales</taxon>
        <taxon>Bacillaceae</taxon>
        <taxon>Thalassorhabdus</taxon>
    </lineage>
</organism>
<evidence type="ECO:0000256" key="3">
    <source>
        <dbReference type="ARBA" id="ARBA00022989"/>
    </source>
</evidence>
<keyword evidence="4 5" id="KW-0472">Membrane</keyword>
<feature type="signal peptide" evidence="7">
    <location>
        <begin position="1"/>
        <end position="26"/>
    </location>
</feature>
<evidence type="ECO:0000256" key="5">
    <source>
        <dbReference type="RuleBase" id="RU362064"/>
    </source>
</evidence>
<comment type="subcellular location">
    <subcellularLocation>
        <location evidence="5">Cell membrane</location>
    </subcellularLocation>
    <subcellularLocation>
        <location evidence="5">Bacterial flagellum basal body</location>
    </subcellularLocation>
</comment>
<proteinExistence type="inferred from homology"/>
<keyword evidence="8" id="KW-0969">Cilium</keyword>
<keyword evidence="9" id="KW-1185">Reference proteome</keyword>
<gene>
    <name evidence="8" type="primary">fliO</name>
    <name evidence="8" type="ORF">ACFPU1_05035</name>
</gene>
<keyword evidence="8" id="KW-0966">Cell projection</keyword>
<reference evidence="9" key="1">
    <citation type="journal article" date="2019" name="Int. J. Syst. Evol. Microbiol.">
        <title>The Global Catalogue of Microorganisms (GCM) 10K type strain sequencing project: providing services to taxonomists for standard genome sequencing and annotation.</title>
        <authorList>
            <consortium name="The Broad Institute Genomics Platform"/>
            <consortium name="The Broad Institute Genome Sequencing Center for Infectious Disease"/>
            <person name="Wu L."/>
            <person name="Ma J."/>
        </authorList>
    </citation>
    <scope>NUCLEOTIDE SEQUENCE [LARGE SCALE GENOMIC DNA]</scope>
    <source>
        <strain evidence="9">CECT 7184</strain>
    </source>
</reference>
<protein>
    <recommendedName>
        <fullName evidence="5">Flagellar protein</fullName>
    </recommendedName>
</protein>
<accession>A0ABW0YIG3</accession>
<comment type="caution">
    <text evidence="8">The sequence shown here is derived from an EMBL/GenBank/DDBJ whole genome shotgun (WGS) entry which is preliminary data.</text>
</comment>
<keyword evidence="2 5" id="KW-0812">Transmembrane</keyword>
<keyword evidence="5" id="KW-0975">Bacterial flagellum</keyword>
<dbReference type="EMBL" id="JBHSOZ010000003">
    <property type="protein sequence ID" value="MFC5712135.1"/>
    <property type="molecule type" value="Genomic_DNA"/>
</dbReference>